<proteinExistence type="predicted"/>
<sequence>MIHPNGSSIAPKSRCLIVEGQNATEPLGWCKLRVLGDAKDMPRPSIDTATIKTELITKQNMQNAKGNYINSGKPLTEREVQKSNATAKAILKQAEKKNTNATHIKYKVGQTVYATVEECVPLTSLKVIIGDQVLNIKALRRI</sequence>
<gene>
    <name evidence="1" type="ORF">BIU88_04650</name>
</gene>
<reference evidence="1" key="1">
    <citation type="submission" date="2016-09" db="EMBL/GenBank/DDBJ databases">
        <title>Genome sequence of Chlorobaculum limnaeum.</title>
        <authorList>
            <person name="Liu Z."/>
            <person name="Tank M."/>
            <person name="Bryant D.A."/>
        </authorList>
    </citation>
    <scope>NUCLEOTIDE SEQUENCE [LARGE SCALE GENOMIC DNA]</scope>
    <source>
        <strain evidence="1">DSM 1677</strain>
    </source>
</reference>
<evidence type="ECO:0000313" key="2">
    <source>
        <dbReference type="Proteomes" id="UP000095185"/>
    </source>
</evidence>
<dbReference type="EMBL" id="CP017305">
    <property type="protein sequence ID" value="AOS83492.1"/>
    <property type="molecule type" value="Genomic_DNA"/>
</dbReference>
<dbReference type="Proteomes" id="UP000095185">
    <property type="component" value="Chromosome"/>
</dbReference>
<protein>
    <submittedName>
        <fullName evidence="1">Uncharacterized protein</fullName>
    </submittedName>
</protein>
<name>A0A1D8CX41_CHLLM</name>
<keyword evidence="2" id="KW-1185">Reference proteome</keyword>
<evidence type="ECO:0000313" key="1">
    <source>
        <dbReference type="EMBL" id="AOS83492.1"/>
    </source>
</evidence>
<organism evidence="1 2">
    <name type="scientific">Chlorobaculum limnaeum</name>
    <dbReference type="NCBI Taxonomy" id="274537"/>
    <lineage>
        <taxon>Bacteria</taxon>
        <taxon>Pseudomonadati</taxon>
        <taxon>Chlorobiota</taxon>
        <taxon>Chlorobiia</taxon>
        <taxon>Chlorobiales</taxon>
        <taxon>Chlorobiaceae</taxon>
        <taxon>Chlorobaculum</taxon>
    </lineage>
</organism>
<dbReference type="KEGG" id="clz:BIU88_04650"/>
<dbReference type="AlphaFoldDB" id="A0A1D8CX41"/>
<accession>A0A1D8CX41</accession>